<keyword evidence="2" id="KW-0808">Transferase</keyword>
<dbReference type="SUPFAM" id="SSF53335">
    <property type="entry name" value="S-adenosyl-L-methionine-dependent methyltransferases"/>
    <property type="match status" value="1"/>
</dbReference>
<dbReference type="GO" id="GO:0032259">
    <property type="term" value="P:methylation"/>
    <property type="evidence" value="ECO:0007669"/>
    <property type="project" value="UniProtKB-KW"/>
</dbReference>
<dbReference type="NCBIfam" id="TIGR01444">
    <property type="entry name" value="fkbM_fam"/>
    <property type="match status" value="1"/>
</dbReference>
<dbReference type="RefSeq" id="XP_008100858.1">
    <property type="nucleotide sequence ID" value="XM_008102667.1"/>
</dbReference>
<feature type="domain" description="Methyltransferase FkbM" evidence="1">
    <location>
        <begin position="49"/>
        <end position="206"/>
    </location>
</feature>
<reference evidence="3" key="1">
    <citation type="journal article" date="2012" name="Nat. Genet.">
        <title>Lifestyle transitions in plant pathogenic Colletotrichum fungi deciphered by genome and transcriptome analyses.</title>
        <authorList>
            <person name="O'Connell R.J."/>
            <person name="Thon M.R."/>
            <person name="Hacquard S."/>
            <person name="Amyotte S.G."/>
            <person name="Kleemann J."/>
            <person name="Torres M.F."/>
            <person name="Damm U."/>
            <person name="Buiate E.A."/>
            <person name="Epstein L."/>
            <person name="Alkan N."/>
            <person name="Altmueller J."/>
            <person name="Alvarado-Balderrama L."/>
            <person name="Bauser C.A."/>
            <person name="Becker C."/>
            <person name="Birren B.W."/>
            <person name="Chen Z."/>
            <person name="Choi J."/>
            <person name="Crouch J.A."/>
            <person name="Duvick J.P."/>
            <person name="Farman M.A."/>
            <person name="Gan P."/>
            <person name="Heiman D."/>
            <person name="Henrissat B."/>
            <person name="Howard R.J."/>
            <person name="Kabbage M."/>
            <person name="Koch C."/>
            <person name="Kracher B."/>
            <person name="Kubo Y."/>
            <person name="Law A.D."/>
            <person name="Lebrun M.-H."/>
            <person name="Lee Y.-H."/>
            <person name="Miyara I."/>
            <person name="Moore N."/>
            <person name="Neumann U."/>
            <person name="Nordstroem K."/>
            <person name="Panaccione D.G."/>
            <person name="Panstruga R."/>
            <person name="Place M."/>
            <person name="Proctor R.H."/>
            <person name="Prusky D."/>
            <person name="Rech G."/>
            <person name="Reinhardt R."/>
            <person name="Rollins J.A."/>
            <person name="Rounsley S."/>
            <person name="Schardl C.L."/>
            <person name="Schwartz D.C."/>
            <person name="Shenoy N."/>
            <person name="Shirasu K."/>
            <person name="Sikhakolli U.R."/>
            <person name="Stueber K."/>
            <person name="Sukno S.A."/>
            <person name="Sweigard J.A."/>
            <person name="Takano Y."/>
            <person name="Takahara H."/>
            <person name="Trail F."/>
            <person name="van der Does H.C."/>
            <person name="Voll L.M."/>
            <person name="Will I."/>
            <person name="Young S."/>
            <person name="Zeng Q."/>
            <person name="Zhang J."/>
            <person name="Zhou S."/>
            <person name="Dickman M.B."/>
            <person name="Schulze-Lefert P."/>
            <person name="Ver Loren van Themaat E."/>
            <person name="Ma L.-J."/>
            <person name="Vaillancourt L.J."/>
        </authorList>
    </citation>
    <scope>NUCLEOTIDE SEQUENCE [LARGE SCALE GENOMIC DNA]</scope>
    <source>
        <strain evidence="3">M1.001 / M2 / FGSC 10212</strain>
    </source>
</reference>
<dbReference type="GO" id="GO:0008168">
    <property type="term" value="F:methyltransferase activity"/>
    <property type="evidence" value="ECO:0007669"/>
    <property type="project" value="UniProtKB-KW"/>
</dbReference>
<feature type="non-terminal residue" evidence="2">
    <location>
        <position position="1"/>
    </location>
</feature>
<dbReference type="Proteomes" id="UP000008782">
    <property type="component" value="Unassembled WGS sequence"/>
</dbReference>
<dbReference type="AlphaFoldDB" id="E3R150"/>
<evidence type="ECO:0000313" key="2">
    <source>
        <dbReference type="EMBL" id="EFQ36838.1"/>
    </source>
</evidence>
<dbReference type="Pfam" id="PF05050">
    <property type="entry name" value="Methyltransf_21"/>
    <property type="match status" value="1"/>
</dbReference>
<keyword evidence="2" id="KW-0489">Methyltransferase</keyword>
<dbReference type="VEuPathDB" id="FungiDB:GLRG_11984"/>
<dbReference type="HOGENOM" id="CLU_063680_0_0_1"/>
<evidence type="ECO:0000259" key="1">
    <source>
        <dbReference type="Pfam" id="PF05050"/>
    </source>
</evidence>
<sequence length="251" mass="28337">IMTVELVNLVNGLSCYTTSQREARLIYKEIYEDRCYDGFNLPDSPFIIDAGANIGLFSLYIKQQCPSATILAFEPAPETYKILRQNLKLNNTAGVKPYACGLSSNATAAKLVYFPHLPGNSTLYPEDKVEIRRRFTQRYSEEVAAEVFGHSQEVDISLQRLSHFLDGYIGLERIDLIKVDVEGAELDVLLGVDDKYWDMVRNVVLETWADSGVKPAIEELLKGKGFDVVIEKTRSLPENTFIIRAYRDKAV</sequence>
<dbReference type="InterPro" id="IPR029063">
    <property type="entry name" value="SAM-dependent_MTases_sf"/>
</dbReference>
<dbReference type="InterPro" id="IPR006342">
    <property type="entry name" value="FkbM_mtfrase"/>
</dbReference>
<dbReference type="PANTHER" id="PTHR34203">
    <property type="entry name" value="METHYLTRANSFERASE, FKBM FAMILY PROTEIN"/>
    <property type="match status" value="1"/>
</dbReference>
<proteinExistence type="predicted"/>
<dbReference type="Gene3D" id="3.40.50.150">
    <property type="entry name" value="Vaccinia Virus protein VP39"/>
    <property type="match status" value="1"/>
</dbReference>
<protein>
    <submittedName>
        <fullName evidence="2">FkbM family methyltransferase</fullName>
    </submittedName>
</protein>
<keyword evidence="3" id="KW-1185">Reference proteome</keyword>
<dbReference type="EMBL" id="GG697614">
    <property type="protein sequence ID" value="EFQ36838.1"/>
    <property type="molecule type" value="Genomic_DNA"/>
</dbReference>
<dbReference type="InterPro" id="IPR052514">
    <property type="entry name" value="SAM-dependent_MTase"/>
</dbReference>
<gene>
    <name evidence="2" type="ORF">GLRG_11984</name>
</gene>
<organism evidence="3">
    <name type="scientific">Colletotrichum graminicola (strain M1.001 / M2 / FGSC 10212)</name>
    <name type="common">Maize anthracnose fungus</name>
    <name type="synonym">Glomerella graminicola</name>
    <dbReference type="NCBI Taxonomy" id="645133"/>
    <lineage>
        <taxon>Eukaryota</taxon>
        <taxon>Fungi</taxon>
        <taxon>Dikarya</taxon>
        <taxon>Ascomycota</taxon>
        <taxon>Pezizomycotina</taxon>
        <taxon>Sordariomycetes</taxon>
        <taxon>Hypocreomycetidae</taxon>
        <taxon>Glomerellales</taxon>
        <taxon>Glomerellaceae</taxon>
        <taxon>Colletotrichum</taxon>
        <taxon>Colletotrichum graminicola species complex</taxon>
    </lineage>
</organism>
<name>E3R150_COLGM</name>
<dbReference type="eggNOG" id="ENOG502S8ND">
    <property type="taxonomic scope" value="Eukaryota"/>
</dbReference>
<dbReference type="GeneID" id="24417347"/>
<dbReference type="OrthoDB" id="5835829at2759"/>
<dbReference type="PANTHER" id="PTHR34203:SF13">
    <property type="entry name" value="EXPRESSED PROTEIN"/>
    <property type="match status" value="1"/>
</dbReference>
<evidence type="ECO:0000313" key="3">
    <source>
        <dbReference type="Proteomes" id="UP000008782"/>
    </source>
</evidence>
<accession>E3R150</accession>